<dbReference type="GO" id="GO:0003964">
    <property type="term" value="F:RNA-directed DNA polymerase activity"/>
    <property type="evidence" value="ECO:0007669"/>
    <property type="project" value="UniProtKB-KW"/>
</dbReference>
<dbReference type="InterPro" id="IPR050951">
    <property type="entry name" value="Retrovirus_Pol_polyprotein"/>
</dbReference>
<dbReference type="Pfam" id="PF18697">
    <property type="entry name" value="MLVIN_C"/>
    <property type="match status" value="1"/>
</dbReference>
<evidence type="ECO:0000256" key="9">
    <source>
        <dbReference type="ARBA" id="ARBA00022884"/>
    </source>
</evidence>
<evidence type="ECO:0000256" key="4">
    <source>
        <dbReference type="ARBA" id="ARBA00022679"/>
    </source>
</evidence>
<keyword evidence="10" id="KW-0695">RNA-directed DNA polymerase</keyword>
<evidence type="ECO:0000259" key="13">
    <source>
        <dbReference type="PROSITE" id="PS50878"/>
    </source>
</evidence>
<dbReference type="Gene3D" id="2.40.70.10">
    <property type="entry name" value="Acid Proteases"/>
    <property type="match status" value="1"/>
</dbReference>
<dbReference type="InterPro" id="IPR001584">
    <property type="entry name" value="Integrase_cat-core"/>
</dbReference>
<dbReference type="InterPro" id="IPR021109">
    <property type="entry name" value="Peptidase_aspartic_dom_sf"/>
</dbReference>
<dbReference type="InterPro" id="IPR012337">
    <property type="entry name" value="RNaseH-like_sf"/>
</dbReference>
<evidence type="ECO:0000259" key="15">
    <source>
        <dbReference type="PROSITE" id="PS50994"/>
    </source>
</evidence>
<dbReference type="GO" id="GO:0006310">
    <property type="term" value="P:DNA recombination"/>
    <property type="evidence" value="ECO:0007669"/>
    <property type="project" value="UniProtKB-KW"/>
</dbReference>
<reference evidence="16" key="1">
    <citation type="submission" date="2025-08" db="UniProtKB">
        <authorList>
            <consortium name="Ensembl"/>
        </authorList>
    </citation>
    <scope>IDENTIFICATION</scope>
</reference>
<feature type="domain" description="Integrase catalytic" evidence="15">
    <location>
        <begin position="879"/>
        <end position="1036"/>
    </location>
</feature>
<evidence type="ECO:0000256" key="3">
    <source>
        <dbReference type="ARBA" id="ARBA00018735"/>
    </source>
</evidence>
<dbReference type="OrthoDB" id="9893755at2759"/>
<keyword evidence="8" id="KW-0378">Hydrolase</keyword>
<dbReference type="PANTHER" id="PTHR37984">
    <property type="entry name" value="PROTEIN CBG26694"/>
    <property type="match status" value="1"/>
</dbReference>
<dbReference type="InterPro" id="IPR043128">
    <property type="entry name" value="Rev_trsase/Diguanyl_cyclase"/>
</dbReference>
<evidence type="ECO:0000256" key="7">
    <source>
        <dbReference type="ARBA" id="ARBA00022759"/>
    </source>
</evidence>
<evidence type="ECO:0000313" key="16">
    <source>
        <dbReference type="Ensembl" id="ENSLLEP00000010408.1"/>
    </source>
</evidence>
<dbReference type="AlphaFoldDB" id="A0A8C5M720"/>
<dbReference type="SUPFAM" id="SSF56672">
    <property type="entry name" value="DNA/RNA polymerases"/>
    <property type="match status" value="1"/>
</dbReference>
<sequence>MPTSDQKVSIVGVSNEIQVANVTKSVPVHIGNLQTEHAFVLSPHSPCNLLGRDLLVKMGVTIALSPEGITINIPDTVKQDATDLLFMPVVALDEEEDKGIPAEHENQIDPRVWVTGTNSAGHMQVPPIRIKRDYSLPVPRLPQYPLTPESVEGIRPVIDDLVKDGVLIPCRSEANTPIYPVPKPLKPGDTTQRWRLVHDLRAVNKVTIPSAPIVPNPSTILATIPPDATYFTVIDLASAFYSIDIHPDDQWLTAFTFEGKQYKWGRLPMGFHDSPTCFSQALKGKLDEWSPTEGSVLVQYVDDLLLASPSMGASVTDSISLMNFLAHIGQRVDKAKVQWVQPKVQYLGHCLSSGVKHLTDKRKHLIATQTFPKTLRQLRAFLGLVGYCRAWIPQYSQVIGPLQDLLKGHTEGKYTYTADELTPEAYRAFRDIKKLLTSAPALGLPNYEKPFFLFCSEIQGYAHGVLTQQFCDKHRPVGYYSYPLDSVARGLPGCLKSVAAAAILVEKNVDIVLGNSLTLMCPHDLETLLNGAYTRHFSTQRLTHYHLTLLSAPNLIIQKCDILNPSTFLPEQIAEEGEGDPHDVHDCTQVLDALVTPRVDLQDFPIEGLPLDAHLFVDGSSLRRPDGVTLAGCAVVNGNGIVLYAAVIPHTTSAQAAELFALCVALELAEGSAVNIYSDSAYAVGVIHTFAQLWKARGFLTAAGSPIQHKALILRLLDAIQLPRRVAVVKCKAHTNLTDFVSRGNACADEHAKLSISQYQPLSMQYQSDVTVDQEILSALQDASSHKQFWVNKGATCSPAGVWMLHDKRVAPPVLFPALFSLSHGPCHVSTGGMTRLVNRSWWAPGFQDYARKRVRECTVCQENNVGRPVKTPPKHVPHTDGPFHIVQIDFSDMPQCGRFKYMLVCVDQFTGWVEAYPTVRNDARTVVKCLTRELIPRFGIGSVISSDRGTHFENKLMAEVTGILGLQQQLHTPYRPEASGMVERTNQTLKRYIAKLTVNGAGTWVDALPLALATVRVTPKEKHGLSPFDILFGRSPVRAPPNPAMLTLQAGQDTLIDYVIKLATVFSDTFSRVKAAQPVGDESLIHGLNPGEWVYIKNHVPKSSLSPKWKGPFQVILVTPTAVKLRNHRHWVHGSHCKKALDPKATTLTGNVVDTGKSPVVSLPPRSPPLTRARAKKKNNVNRTVSFLLHTVIPLTPPVVCINFTRTDLPVSARTSETLVKLTV</sequence>
<dbReference type="CDD" id="cd09273">
    <property type="entry name" value="RNase_HI_RT_Bel"/>
    <property type="match status" value="1"/>
</dbReference>
<feature type="domain" description="RNase H type-1" evidence="14">
    <location>
        <begin position="609"/>
        <end position="757"/>
    </location>
</feature>
<dbReference type="Pfam" id="PF00078">
    <property type="entry name" value="RVT_1"/>
    <property type="match status" value="1"/>
</dbReference>
<keyword evidence="5" id="KW-0548">Nucleotidyltransferase</keyword>
<keyword evidence="9" id="KW-0694">RNA-binding</keyword>
<dbReference type="PROSITE" id="PS50994">
    <property type="entry name" value="INTEGRASE"/>
    <property type="match status" value="1"/>
</dbReference>
<feature type="domain" description="Reverse transcriptase" evidence="13">
    <location>
        <begin position="162"/>
        <end position="351"/>
    </location>
</feature>
<dbReference type="Pfam" id="PF00077">
    <property type="entry name" value="RVP"/>
    <property type="match status" value="1"/>
</dbReference>
<keyword evidence="11" id="KW-0233">DNA recombination</keyword>
<evidence type="ECO:0000256" key="6">
    <source>
        <dbReference type="ARBA" id="ARBA00022722"/>
    </source>
</evidence>
<dbReference type="PANTHER" id="PTHR37984:SF5">
    <property type="entry name" value="PROTEIN NYNRIN-LIKE"/>
    <property type="match status" value="1"/>
</dbReference>
<dbReference type="InterPro" id="IPR036397">
    <property type="entry name" value="RNaseH_sf"/>
</dbReference>
<comment type="similarity">
    <text evidence="1">Belongs to the beta type-B retroviral polymerase family. HERV class-II K(HML-2) pol subfamily.</text>
</comment>
<evidence type="ECO:0000256" key="11">
    <source>
        <dbReference type="ARBA" id="ARBA00023172"/>
    </source>
</evidence>
<dbReference type="Proteomes" id="UP000694569">
    <property type="component" value="Unplaced"/>
</dbReference>
<dbReference type="Pfam" id="PF00665">
    <property type="entry name" value="rve"/>
    <property type="match status" value="1"/>
</dbReference>
<evidence type="ECO:0000259" key="14">
    <source>
        <dbReference type="PROSITE" id="PS50879"/>
    </source>
</evidence>
<name>A0A8C5M720_9ANUR</name>
<dbReference type="PROSITE" id="PS50879">
    <property type="entry name" value="RNASE_H_1"/>
    <property type="match status" value="1"/>
</dbReference>
<dbReference type="Gene3D" id="3.10.20.370">
    <property type="match status" value="1"/>
</dbReference>
<dbReference type="Gene3D" id="3.30.420.10">
    <property type="entry name" value="Ribonuclease H-like superfamily/Ribonuclease H"/>
    <property type="match status" value="2"/>
</dbReference>
<proteinExistence type="inferred from homology"/>
<dbReference type="Gene3D" id="3.10.10.10">
    <property type="entry name" value="HIV Type 1 Reverse Transcriptase, subunit A, domain 1"/>
    <property type="match status" value="1"/>
</dbReference>
<dbReference type="Gene3D" id="3.30.70.270">
    <property type="match status" value="2"/>
</dbReference>
<dbReference type="EC" id="3.1.26.4" evidence="2"/>
<dbReference type="Gene3D" id="1.10.340.70">
    <property type="match status" value="1"/>
</dbReference>
<keyword evidence="12" id="KW-0511">Multifunctional enzyme</keyword>
<keyword evidence="4" id="KW-0808">Transferase</keyword>
<evidence type="ECO:0000256" key="8">
    <source>
        <dbReference type="ARBA" id="ARBA00022801"/>
    </source>
</evidence>
<dbReference type="PROSITE" id="PS50878">
    <property type="entry name" value="RT_POL"/>
    <property type="match status" value="1"/>
</dbReference>
<evidence type="ECO:0000313" key="17">
    <source>
        <dbReference type="Proteomes" id="UP000694569"/>
    </source>
</evidence>
<evidence type="ECO:0000256" key="10">
    <source>
        <dbReference type="ARBA" id="ARBA00022918"/>
    </source>
</evidence>
<dbReference type="SUPFAM" id="SSF53098">
    <property type="entry name" value="Ribonuclease H-like"/>
    <property type="match status" value="2"/>
</dbReference>
<dbReference type="InterPro" id="IPR000477">
    <property type="entry name" value="RT_dom"/>
</dbReference>
<dbReference type="InterPro" id="IPR041577">
    <property type="entry name" value="RT_RNaseH_2"/>
</dbReference>
<evidence type="ECO:0000256" key="1">
    <source>
        <dbReference type="ARBA" id="ARBA00010879"/>
    </source>
</evidence>
<dbReference type="Pfam" id="PF17919">
    <property type="entry name" value="RT_RNaseH_2"/>
    <property type="match status" value="1"/>
</dbReference>
<dbReference type="GO" id="GO:0015074">
    <property type="term" value="P:DNA integration"/>
    <property type="evidence" value="ECO:0007669"/>
    <property type="project" value="InterPro"/>
</dbReference>
<protein>
    <recommendedName>
        <fullName evidence="3">Gag-Pol polyprotein</fullName>
        <ecNumber evidence="2">3.1.26.4</ecNumber>
    </recommendedName>
</protein>
<reference evidence="16" key="2">
    <citation type="submission" date="2025-09" db="UniProtKB">
        <authorList>
            <consortium name="Ensembl"/>
        </authorList>
    </citation>
    <scope>IDENTIFICATION</scope>
</reference>
<dbReference type="GeneTree" id="ENSGT00940000160750"/>
<dbReference type="InterPro" id="IPR002156">
    <property type="entry name" value="RNaseH_domain"/>
</dbReference>
<dbReference type="InterPro" id="IPR018061">
    <property type="entry name" value="Retropepsins"/>
</dbReference>
<accession>A0A8C5M720</accession>
<dbReference type="SUPFAM" id="SSF50630">
    <property type="entry name" value="Acid proteases"/>
    <property type="match status" value="1"/>
</dbReference>
<organism evidence="16 17">
    <name type="scientific">Leptobrachium leishanense</name>
    <name type="common">Leishan spiny toad</name>
    <dbReference type="NCBI Taxonomy" id="445787"/>
    <lineage>
        <taxon>Eukaryota</taxon>
        <taxon>Metazoa</taxon>
        <taxon>Chordata</taxon>
        <taxon>Craniata</taxon>
        <taxon>Vertebrata</taxon>
        <taxon>Euteleostomi</taxon>
        <taxon>Amphibia</taxon>
        <taxon>Batrachia</taxon>
        <taxon>Anura</taxon>
        <taxon>Pelobatoidea</taxon>
        <taxon>Megophryidae</taxon>
        <taxon>Leptobrachium</taxon>
    </lineage>
</organism>
<evidence type="ECO:0000256" key="12">
    <source>
        <dbReference type="ARBA" id="ARBA00023268"/>
    </source>
</evidence>
<dbReference type="Ensembl" id="ENSLLET00000010814.1">
    <property type="protein sequence ID" value="ENSLLEP00000010408.1"/>
    <property type="gene ID" value="ENSLLEG00000006650.1"/>
</dbReference>
<keyword evidence="17" id="KW-1185">Reference proteome</keyword>
<evidence type="ECO:0000256" key="2">
    <source>
        <dbReference type="ARBA" id="ARBA00012180"/>
    </source>
</evidence>
<evidence type="ECO:0000256" key="5">
    <source>
        <dbReference type="ARBA" id="ARBA00022695"/>
    </source>
</evidence>
<keyword evidence="7" id="KW-0255">Endonuclease</keyword>
<keyword evidence="6" id="KW-0540">Nuclease</keyword>
<dbReference type="GO" id="GO:0004523">
    <property type="term" value="F:RNA-DNA hybrid ribonuclease activity"/>
    <property type="evidence" value="ECO:0007669"/>
    <property type="project" value="UniProtKB-EC"/>
</dbReference>
<dbReference type="Pfam" id="PF00075">
    <property type="entry name" value="RNase_H"/>
    <property type="match status" value="1"/>
</dbReference>
<dbReference type="Gene3D" id="2.30.30.850">
    <property type="match status" value="1"/>
</dbReference>
<dbReference type="GO" id="GO:0003723">
    <property type="term" value="F:RNA binding"/>
    <property type="evidence" value="ECO:0007669"/>
    <property type="project" value="UniProtKB-KW"/>
</dbReference>
<dbReference type="InterPro" id="IPR043502">
    <property type="entry name" value="DNA/RNA_pol_sf"/>
</dbReference>
<dbReference type="InterPro" id="IPR040643">
    <property type="entry name" value="MLVIN_C"/>
</dbReference>